<dbReference type="InterPro" id="IPR000182">
    <property type="entry name" value="GNAT_dom"/>
</dbReference>
<protein>
    <submittedName>
        <fullName evidence="1">GNAT family N-acetyltransferase</fullName>
    </submittedName>
</protein>
<name>A0A265E5D3_9STAP</name>
<dbReference type="EMBL" id="NPEZ01000004">
    <property type="protein sequence ID" value="OZT76801.1"/>
    <property type="molecule type" value="Genomic_DNA"/>
</dbReference>
<proteinExistence type="predicted"/>
<evidence type="ECO:0000313" key="2">
    <source>
        <dbReference type="Proteomes" id="UP000216682"/>
    </source>
</evidence>
<dbReference type="InterPro" id="IPR016181">
    <property type="entry name" value="Acyl_CoA_acyltransferase"/>
</dbReference>
<dbReference type="Gene3D" id="3.40.630.30">
    <property type="match status" value="1"/>
</dbReference>
<gene>
    <name evidence="1" type="ORF">CFN03_10115</name>
</gene>
<accession>A0A265E5D3</accession>
<organism evidence="1 2">
    <name type="scientific">Salinicoccus roseus</name>
    <dbReference type="NCBI Taxonomy" id="45670"/>
    <lineage>
        <taxon>Bacteria</taxon>
        <taxon>Bacillati</taxon>
        <taxon>Bacillota</taxon>
        <taxon>Bacilli</taxon>
        <taxon>Bacillales</taxon>
        <taxon>Staphylococcaceae</taxon>
        <taxon>Salinicoccus</taxon>
    </lineage>
</organism>
<comment type="caution">
    <text evidence="1">The sequence shown here is derived from an EMBL/GenBank/DDBJ whole genome shotgun (WGS) entry which is preliminary data.</text>
</comment>
<evidence type="ECO:0000313" key="1">
    <source>
        <dbReference type="EMBL" id="OZT76801.1"/>
    </source>
</evidence>
<dbReference type="Proteomes" id="UP000216682">
    <property type="component" value="Unassembled WGS sequence"/>
</dbReference>
<dbReference type="Pfam" id="PF00583">
    <property type="entry name" value="Acetyltransf_1"/>
    <property type="match status" value="1"/>
</dbReference>
<reference evidence="1 2" key="1">
    <citation type="submission" date="2017-07" db="EMBL/GenBank/DDBJ databases">
        <title>Shotgun whole genome sequences of three halophilic bacterial isolates.</title>
        <authorList>
            <person name="Pozzo T."/>
            <person name="Higdon S.M."/>
            <person name="Quillaguaman J."/>
        </authorList>
    </citation>
    <scope>NUCLEOTIDE SEQUENCE [LARGE SCALE GENOMIC DNA]</scope>
    <source>
        <strain evidence="1 2">BU-1</strain>
    </source>
</reference>
<dbReference type="AlphaFoldDB" id="A0A265E5D3"/>
<keyword evidence="1" id="KW-0808">Transferase</keyword>
<dbReference type="SUPFAM" id="SSF55729">
    <property type="entry name" value="Acyl-CoA N-acyltransferases (Nat)"/>
    <property type="match status" value="1"/>
</dbReference>
<sequence>MIELSTGRDIGYDDIEQLYRSKGHTSYDKRMDALFEAVMASDYIVTAWDSGQLIGLIRSSGDLMFTQYVADFVIHPDHQSKGVASKLMDAYLEAADDVEKVYLMMQGPTSAFTRNWLIHKGFETRGGDPSAIYLKTKRK</sequence>
<dbReference type="GO" id="GO:0016747">
    <property type="term" value="F:acyltransferase activity, transferring groups other than amino-acyl groups"/>
    <property type="evidence" value="ECO:0007669"/>
    <property type="project" value="InterPro"/>
</dbReference>
<dbReference type="PROSITE" id="PS51186">
    <property type="entry name" value="GNAT"/>
    <property type="match status" value="1"/>
</dbReference>
<dbReference type="CDD" id="cd04301">
    <property type="entry name" value="NAT_SF"/>
    <property type="match status" value="1"/>
</dbReference>
<dbReference type="RefSeq" id="WP_094906923.1">
    <property type="nucleotide sequence ID" value="NZ_BMCA01000003.1"/>
</dbReference>